<dbReference type="EMBL" id="VNIQ01000001">
    <property type="protein sequence ID" value="TYQ07815.1"/>
    <property type="molecule type" value="Genomic_DNA"/>
</dbReference>
<sequence length="41" mass="3890">MFGSLSALGPLLTALGVFLKSVDASSLEGDSGSSGSSGSAE</sequence>
<reference evidence="1" key="1">
    <citation type="submission" date="2019-07" db="EMBL/GenBank/DDBJ databases">
        <title>Genomic Encyclopedia of Type Strains, Phase IV (KMG-IV): sequencing the most valuable type-strain genomes for metagenomic binning, comparative biology and taxonomic classification.</title>
        <authorList>
            <person name="Goeker M."/>
        </authorList>
    </citation>
    <scope>NUCLEOTIDE SEQUENCE</scope>
    <source>
        <strain evidence="1">DSM 44596</strain>
    </source>
</reference>
<organism evidence="1">
    <name type="scientific">Nocardia globerula</name>
    <dbReference type="NCBI Taxonomy" id="1818"/>
    <lineage>
        <taxon>Bacteria</taxon>
        <taxon>Bacillati</taxon>
        <taxon>Actinomycetota</taxon>
        <taxon>Actinomycetes</taxon>
        <taxon>Mycobacteriales</taxon>
        <taxon>Nocardiaceae</taxon>
        <taxon>Nocardia</taxon>
    </lineage>
</organism>
<gene>
    <name evidence="1" type="ORF">FNL38_101180</name>
</gene>
<comment type="caution">
    <text evidence="1">The sequence shown here is derived from an EMBL/GenBank/DDBJ whole genome shotgun (WGS) entry which is preliminary data.</text>
</comment>
<dbReference type="AlphaFoldDB" id="A0A652YVT3"/>
<proteinExistence type="predicted"/>
<name>A0A652YVT3_NOCGL</name>
<protein>
    <submittedName>
        <fullName evidence="1">Uncharacterized protein</fullName>
    </submittedName>
</protein>
<accession>A0A652YVT3</accession>
<evidence type="ECO:0000313" key="1">
    <source>
        <dbReference type="EMBL" id="TYQ07815.1"/>
    </source>
</evidence>